<organism evidence="6 7">
    <name type="scientific">Duganella radicis</name>
    <dbReference type="NCBI Taxonomy" id="551988"/>
    <lineage>
        <taxon>Bacteria</taxon>
        <taxon>Pseudomonadati</taxon>
        <taxon>Pseudomonadota</taxon>
        <taxon>Betaproteobacteria</taxon>
        <taxon>Burkholderiales</taxon>
        <taxon>Oxalobacteraceae</taxon>
        <taxon>Telluria group</taxon>
        <taxon>Duganella</taxon>
    </lineage>
</organism>
<sequence length="611" mass="67713">MSNTKRAIRNIAIIAHVDHGKTTLVDQLLRQSGTFRENQAVDTRVMDSNDLEKERGITILSKNCAVEYEGTHINIVDTPGHADFGGEVERVLSMVDSVLLLVDAQEGPMPQTRFVTRKALALGLKPIVVVNKIDRPGARADWAINQTFELFDKLGATDEQLDFPIVYASGLNGYAGLDESVRGGDMKPLFEAILKYVPVRDDNPDGPLQMQITSLDYSSYVGKIGIGRVSRGRVKAGQDVVFLNGPDDTPTKGRINQVLNFKGLERVLVDEAVAGDIILINGIEDIGIGSTICAPDTPDALPMLTVDEPTLTMNFMVNTSPLAGREGKFVTSRQLRDRLEKELKSNVALRVLPTDDDTIFEVSGRGELHLTILLENMRREGFELAVSRPRVVFKMVDGVREEPYEMLSVDVEEANQGGVMEELGRRRGDLQNMESDGKGRVRLEYRIPARGLIGFQGEFMTLTRGTGLMSHVFDAYAPVDTSKGELAGRRNGVLISQDDGAAVAYALWKLQDRGRMFVEHNTPVYEGMIIGIHSRDNDLVVNPIKGKQLTNVRASGTDEAVRLVPPIQMSLEYAVEFIEDDELVEITPKSIRLRKRYLKEHERKKASREGA</sequence>
<dbReference type="InterPro" id="IPR004161">
    <property type="entry name" value="EFTu-like_2"/>
</dbReference>
<reference evidence="6 7" key="1">
    <citation type="submission" date="2019-11" db="EMBL/GenBank/DDBJ databases">
        <title>Type strains purchased from KCTC, JCM and DSMZ.</title>
        <authorList>
            <person name="Lu H."/>
        </authorList>
    </citation>
    <scope>NUCLEOTIDE SEQUENCE [LARGE SCALE GENOMIC DNA]</scope>
    <source>
        <strain evidence="6 7">KCTC 22382</strain>
    </source>
</reference>
<dbReference type="InterPro" id="IPR027417">
    <property type="entry name" value="P-loop_NTPase"/>
</dbReference>
<dbReference type="RefSeq" id="WP_155463508.1">
    <property type="nucleotide sequence ID" value="NZ_WNKY01000009.1"/>
</dbReference>
<comment type="catalytic activity">
    <reaction evidence="3 4">
        <text>GTP + H2O = GDP + phosphate + H(+)</text>
        <dbReference type="Rhea" id="RHEA:19669"/>
        <dbReference type="ChEBI" id="CHEBI:15377"/>
        <dbReference type="ChEBI" id="CHEBI:15378"/>
        <dbReference type="ChEBI" id="CHEBI:37565"/>
        <dbReference type="ChEBI" id="CHEBI:43474"/>
        <dbReference type="ChEBI" id="CHEBI:58189"/>
    </reaction>
</comment>
<accession>A0A6L6PG44</accession>
<keyword evidence="7" id="KW-1185">Reference proteome</keyword>
<evidence type="ECO:0000259" key="5">
    <source>
        <dbReference type="PROSITE" id="PS51722"/>
    </source>
</evidence>
<dbReference type="PRINTS" id="PR00315">
    <property type="entry name" value="ELONGATNFCT"/>
</dbReference>
<dbReference type="InterPro" id="IPR005225">
    <property type="entry name" value="Small_GTP-bd"/>
</dbReference>
<dbReference type="CDD" id="cd03691">
    <property type="entry name" value="BipA_TypA_II"/>
    <property type="match status" value="1"/>
</dbReference>
<dbReference type="PROSITE" id="PS00301">
    <property type="entry name" value="G_TR_1"/>
    <property type="match status" value="1"/>
</dbReference>
<dbReference type="Pfam" id="PF00009">
    <property type="entry name" value="GTP_EFTU"/>
    <property type="match status" value="1"/>
</dbReference>
<keyword evidence="4" id="KW-0690">Ribosome biogenesis</keyword>
<dbReference type="GO" id="GO:0010467">
    <property type="term" value="P:gene expression"/>
    <property type="evidence" value="ECO:0007669"/>
    <property type="project" value="UniProtKB-ARBA"/>
</dbReference>
<dbReference type="InterPro" id="IPR006298">
    <property type="entry name" value="BipA"/>
</dbReference>
<name>A0A6L6PG44_9BURK</name>
<comment type="subcellular location">
    <subcellularLocation>
        <location evidence="4">Cytoplasm</location>
    </subcellularLocation>
    <text evidence="4">Binds to ribosomes.</text>
</comment>
<dbReference type="GO" id="GO:0005525">
    <property type="term" value="F:GTP binding"/>
    <property type="evidence" value="ECO:0007669"/>
    <property type="project" value="UniProtKB-UniRule"/>
</dbReference>
<dbReference type="Pfam" id="PF00679">
    <property type="entry name" value="EFG_C"/>
    <property type="match status" value="1"/>
</dbReference>
<dbReference type="PANTHER" id="PTHR42908:SF8">
    <property type="entry name" value="TR-TYPE G DOMAIN-CONTAINING PROTEIN"/>
    <property type="match status" value="1"/>
</dbReference>
<dbReference type="GO" id="GO:0000049">
    <property type="term" value="F:tRNA binding"/>
    <property type="evidence" value="ECO:0007669"/>
    <property type="project" value="UniProtKB-KW"/>
</dbReference>
<dbReference type="CDD" id="cd01891">
    <property type="entry name" value="TypA_BipA"/>
    <property type="match status" value="1"/>
</dbReference>
<feature type="binding site" evidence="4">
    <location>
        <begin position="18"/>
        <end position="23"/>
    </location>
    <ligand>
        <name>GTP</name>
        <dbReference type="ChEBI" id="CHEBI:37565"/>
    </ligand>
</feature>
<dbReference type="SUPFAM" id="SSF50447">
    <property type="entry name" value="Translation proteins"/>
    <property type="match status" value="1"/>
</dbReference>
<dbReference type="InterPro" id="IPR042116">
    <property type="entry name" value="TypA/BipA_C"/>
</dbReference>
<keyword evidence="2 4" id="KW-0342">GTP-binding</keyword>
<dbReference type="NCBIfam" id="TIGR00231">
    <property type="entry name" value="small_GTP"/>
    <property type="match status" value="1"/>
</dbReference>
<dbReference type="CDD" id="cd16263">
    <property type="entry name" value="BipA_III"/>
    <property type="match status" value="1"/>
</dbReference>
<dbReference type="Gene3D" id="3.30.70.240">
    <property type="match status" value="1"/>
</dbReference>
<dbReference type="EC" id="3.6.5.-" evidence="4"/>
<dbReference type="FunFam" id="3.40.50.300:FF:000055">
    <property type="entry name" value="GTP-binding protein TypA"/>
    <property type="match status" value="1"/>
</dbReference>
<dbReference type="InterPro" id="IPR047042">
    <property type="entry name" value="BipA_II"/>
</dbReference>
<dbReference type="InterPro" id="IPR035647">
    <property type="entry name" value="EFG_III/V"/>
</dbReference>
<dbReference type="GO" id="GO:1990904">
    <property type="term" value="C:ribonucleoprotein complex"/>
    <property type="evidence" value="ECO:0007669"/>
    <property type="project" value="TreeGrafter"/>
</dbReference>
<dbReference type="PROSITE" id="PS51722">
    <property type="entry name" value="G_TR_2"/>
    <property type="match status" value="1"/>
</dbReference>
<dbReference type="HAMAP" id="MF_00849">
    <property type="entry name" value="BipA"/>
    <property type="match status" value="1"/>
</dbReference>
<evidence type="ECO:0000313" key="6">
    <source>
        <dbReference type="EMBL" id="MTV38020.1"/>
    </source>
</evidence>
<dbReference type="SUPFAM" id="SSF54980">
    <property type="entry name" value="EF-G C-terminal domain-like"/>
    <property type="match status" value="2"/>
</dbReference>
<gene>
    <name evidence="6" type="primary">typA</name>
    <name evidence="4" type="synonym">bipA</name>
    <name evidence="6" type="ORF">GM676_10580</name>
</gene>
<keyword evidence="4" id="KW-0694">RNA-binding</keyword>
<keyword evidence="1 4" id="KW-0547">Nucleotide-binding</keyword>
<dbReference type="InterPro" id="IPR009000">
    <property type="entry name" value="Transl_B-barrel_sf"/>
</dbReference>
<dbReference type="Gene3D" id="3.40.50.300">
    <property type="entry name" value="P-loop containing nucleotide triphosphate hydrolases"/>
    <property type="match status" value="1"/>
</dbReference>
<dbReference type="GO" id="GO:0003924">
    <property type="term" value="F:GTPase activity"/>
    <property type="evidence" value="ECO:0007669"/>
    <property type="project" value="UniProtKB-UniRule"/>
</dbReference>
<keyword evidence="4" id="KW-0378">Hydrolase</keyword>
<protein>
    <recommendedName>
        <fullName evidence="4">Large ribosomal subunit assembly factor BipA</fullName>
        <ecNumber evidence="4">3.6.5.-</ecNumber>
    </recommendedName>
    <alternativeName>
        <fullName evidence="4">GTP-binding protein BipA</fullName>
    </alternativeName>
</protein>
<dbReference type="PANTHER" id="PTHR42908">
    <property type="entry name" value="TRANSLATION ELONGATION FACTOR-RELATED"/>
    <property type="match status" value="1"/>
</dbReference>
<comment type="subunit">
    <text evidence="4">Monomer.</text>
</comment>
<keyword evidence="4" id="KW-0963">Cytoplasm</keyword>
<dbReference type="Proteomes" id="UP000475582">
    <property type="component" value="Unassembled WGS sequence"/>
</dbReference>
<evidence type="ECO:0000256" key="3">
    <source>
        <dbReference type="ARBA" id="ARBA00048548"/>
    </source>
</evidence>
<dbReference type="Gene3D" id="2.40.30.10">
    <property type="entry name" value="Translation factors"/>
    <property type="match status" value="1"/>
</dbReference>
<comment type="similarity">
    <text evidence="4">Belongs to the TRAFAC class translation factor GTPase superfamily. Classic translation factor GTPase family. BipA subfamily.</text>
</comment>
<dbReference type="InterPro" id="IPR035651">
    <property type="entry name" value="BipA_V"/>
</dbReference>
<evidence type="ECO:0000256" key="1">
    <source>
        <dbReference type="ARBA" id="ARBA00022741"/>
    </source>
</evidence>
<evidence type="ECO:0000313" key="7">
    <source>
        <dbReference type="Proteomes" id="UP000475582"/>
    </source>
</evidence>
<dbReference type="InterPro" id="IPR047043">
    <property type="entry name" value="BipA_III"/>
</dbReference>
<dbReference type="Pfam" id="PF21018">
    <property type="entry name" value="BipA_C"/>
    <property type="match status" value="1"/>
</dbReference>
<feature type="binding site" evidence="4">
    <location>
        <begin position="131"/>
        <end position="134"/>
    </location>
    <ligand>
        <name>GTP</name>
        <dbReference type="ChEBI" id="CHEBI:37565"/>
    </ligand>
</feature>
<dbReference type="Gene3D" id="3.30.70.870">
    <property type="entry name" value="Elongation Factor G (Translational Gtpase), domain 3"/>
    <property type="match status" value="1"/>
</dbReference>
<dbReference type="GO" id="GO:0043022">
    <property type="term" value="F:ribosome binding"/>
    <property type="evidence" value="ECO:0007669"/>
    <property type="project" value="UniProtKB-UniRule"/>
</dbReference>
<dbReference type="FunFam" id="2.40.50.250:FF:000001">
    <property type="entry name" value="GTP-binding protein TypA"/>
    <property type="match status" value="1"/>
</dbReference>
<dbReference type="InterPro" id="IPR048876">
    <property type="entry name" value="BipA_C"/>
</dbReference>
<dbReference type="GO" id="GO:0097216">
    <property type="term" value="F:guanosine tetraphosphate binding"/>
    <property type="evidence" value="ECO:0007669"/>
    <property type="project" value="UniProtKB-ARBA"/>
</dbReference>
<dbReference type="SUPFAM" id="SSF52540">
    <property type="entry name" value="P-loop containing nucleoside triphosphate hydrolases"/>
    <property type="match status" value="1"/>
</dbReference>
<dbReference type="FunFam" id="3.30.70.240:FF:000002">
    <property type="entry name" value="GTP-binding protein TypA"/>
    <property type="match status" value="1"/>
</dbReference>
<comment type="caution">
    <text evidence="6">The sequence shown here is derived from an EMBL/GenBank/DDBJ whole genome shotgun (WGS) entry which is preliminary data.</text>
</comment>
<feature type="domain" description="Tr-type G" evidence="5">
    <location>
        <begin position="6"/>
        <end position="205"/>
    </location>
</feature>
<dbReference type="Gene3D" id="2.40.50.250">
    <property type="entry name" value="bipa protein"/>
    <property type="match status" value="1"/>
</dbReference>
<dbReference type="CDD" id="cd03710">
    <property type="entry name" value="BipA_TypA_C"/>
    <property type="match status" value="1"/>
</dbReference>
<dbReference type="NCBIfam" id="TIGR01394">
    <property type="entry name" value="TypA_BipA"/>
    <property type="match status" value="1"/>
</dbReference>
<dbReference type="AlphaFoldDB" id="A0A6L6PG44"/>
<dbReference type="InterPro" id="IPR000640">
    <property type="entry name" value="EFG_V-like"/>
</dbReference>
<keyword evidence="4" id="KW-0820">tRNA-binding</keyword>
<dbReference type="OrthoDB" id="9801472at2"/>
<dbReference type="InterPro" id="IPR047041">
    <property type="entry name" value="BipA_GTP-bd_dom"/>
</dbReference>
<proteinExistence type="inferred from homology"/>
<dbReference type="Pfam" id="PF03144">
    <property type="entry name" value="GTP_EFTU_D2"/>
    <property type="match status" value="1"/>
</dbReference>
<dbReference type="GO" id="GO:0019843">
    <property type="term" value="F:rRNA binding"/>
    <property type="evidence" value="ECO:0007669"/>
    <property type="project" value="UniProtKB-KW"/>
</dbReference>
<dbReference type="GO" id="GO:0009409">
    <property type="term" value="P:response to cold"/>
    <property type="evidence" value="ECO:0007669"/>
    <property type="project" value="UniProtKB-ARBA"/>
</dbReference>
<dbReference type="FunFam" id="3.30.70.870:FF:000003">
    <property type="entry name" value="GTP-binding protein TypA"/>
    <property type="match status" value="1"/>
</dbReference>
<dbReference type="EMBL" id="WNKY01000009">
    <property type="protein sequence ID" value="MTV38020.1"/>
    <property type="molecule type" value="Genomic_DNA"/>
</dbReference>
<comment type="function">
    <text evidence="4">A 50S ribosomal subunit assembly protein with GTPase activity, required for 50S subunit assembly at low temperatures, may also play a role in translation. Binds GTP and analogs. Binds the 70S ribosome between the 30S and 50S subunits, in a similar position as ribosome-bound EF-G; it contacts a number of ribosomal proteins, both rRNAs and the A-site tRNA.</text>
</comment>
<keyword evidence="4" id="KW-0699">rRNA-binding</keyword>
<evidence type="ECO:0000256" key="4">
    <source>
        <dbReference type="HAMAP-Rule" id="MF_00849"/>
    </source>
</evidence>
<dbReference type="SMART" id="SM00838">
    <property type="entry name" value="EFG_C"/>
    <property type="match status" value="1"/>
</dbReference>
<dbReference type="FunFam" id="2.40.30.10:FF:000016">
    <property type="entry name" value="GTP-binding protein TypA"/>
    <property type="match status" value="1"/>
</dbReference>
<dbReference type="GO" id="GO:0000027">
    <property type="term" value="P:ribosomal large subunit assembly"/>
    <property type="evidence" value="ECO:0007669"/>
    <property type="project" value="UniProtKB-UniRule"/>
</dbReference>
<evidence type="ECO:0000256" key="2">
    <source>
        <dbReference type="ARBA" id="ARBA00023134"/>
    </source>
</evidence>
<dbReference type="InterPro" id="IPR000795">
    <property type="entry name" value="T_Tr_GTP-bd_dom"/>
</dbReference>
<dbReference type="InterPro" id="IPR031157">
    <property type="entry name" value="G_TR_CS"/>
</dbReference>
<dbReference type="GO" id="GO:0005829">
    <property type="term" value="C:cytosol"/>
    <property type="evidence" value="ECO:0007669"/>
    <property type="project" value="TreeGrafter"/>
</dbReference>